<evidence type="ECO:0000256" key="3">
    <source>
        <dbReference type="SAM" id="MobiDB-lite"/>
    </source>
</evidence>
<feature type="compositionally biased region" description="Acidic residues" evidence="3">
    <location>
        <begin position="465"/>
        <end position="489"/>
    </location>
</feature>
<dbReference type="PANTHER" id="PTHR21686">
    <property type="entry name" value="DEOXYNUCLEOTIDYLTRANSFERASE TERMINAL-INTERACTING PROTEIN 2"/>
    <property type="match status" value="1"/>
</dbReference>
<feature type="compositionally biased region" description="Polar residues" evidence="3">
    <location>
        <begin position="126"/>
        <end position="145"/>
    </location>
</feature>
<gene>
    <name evidence="5" type="primary">Dnttip2</name>
    <name evidence="5" type="ORF">HIMHIM_R12352</name>
</gene>
<feature type="compositionally biased region" description="Acidic residues" evidence="3">
    <location>
        <begin position="388"/>
        <end position="401"/>
    </location>
</feature>
<dbReference type="AlphaFoldDB" id="A0A7L1KZ21"/>
<dbReference type="PANTHER" id="PTHR21686:SF12">
    <property type="entry name" value="DEOXYNUCLEOTIDYLTRANSFERASE TERMINAL-INTERACTING PROTEIN 2"/>
    <property type="match status" value="1"/>
</dbReference>
<protein>
    <submittedName>
        <fullName evidence="5">TDIF2 protein</fullName>
    </submittedName>
</protein>
<evidence type="ECO:0000259" key="4">
    <source>
        <dbReference type="Pfam" id="PF08698"/>
    </source>
</evidence>
<dbReference type="GO" id="GO:0005730">
    <property type="term" value="C:nucleolus"/>
    <property type="evidence" value="ECO:0007669"/>
    <property type="project" value="UniProtKB-SubCell"/>
</dbReference>
<feature type="compositionally biased region" description="Basic and acidic residues" evidence="3">
    <location>
        <begin position="98"/>
        <end position="107"/>
    </location>
</feature>
<feature type="non-terminal residue" evidence="5">
    <location>
        <position position="1"/>
    </location>
</feature>
<feature type="compositionally biased region" description="Low complexity" evidence="3">
    <location>
        <begin position="376"/>
        <end position="387"/>
    </location>
</feature>
<reference evidence="5 6" key="1">
    <citation type="submission" date="2019-09" db="EMBL/GenBank/DDBJ databases">
        <title>Bird 10,000 Genomes (B10K) Project - Family phase.</title>
        <authorList>
            <person name="Zhang G."/>
        </authorList>
    </citation>
    <scope>NUCLEOTIDE SEQUENCE [LARGE SCALE GENOMIC DNA]</scope>
    <source>
        <strain evidence="5">B10K-DU-002-13</strain>
        <tissue evidence="5">Muscle</tissue>
    </source>
</reference>
<feature type="compositionally biased region" description="Basic and acidic residues" evidence="3">
    <location>
        <begin position="310"/>
        <end position="319"/>
    </location>
</feature>
<dbReference type="GO" id="GO:0006396">
    <property type="term" value="P:RNA processing"/>
    <property type="evidence" value="ECO:0007669"/>
    <property type="project" value="TreeGrafter"/>
</dbReference>
<dbReference type="InterPro" id="IPR014810">
    <property type="entry name" value="Fcf2_C"/>
</dbReference>
<feature type="compositionally biased region" description="Polar residues" evidence="3">
    <location>
        <begin position="224"/>
        <end position="233"/>
    </location>
</feature>
<comment type="caution">
    <text evidence="5">The sequence shown here is derived from an EMBL/GenBank/DDBJ whole genome shotgun (WGS) entry which is preliminary data.</text>
</comment>
<feature type="non-terminal residue" evidence="5">
    <location>
        <position position="698"/>
    </location>
</feature>
<dbReference type="OrthoDB" id="427886at2759"/>
<evidence type="ECO:0000256" key="2">
    <source>
        <dbReference type="ARBA" id="ARBA00023242"/>
    </source>
</evidence>
<dbReference type="InterPro" id="IPR039883">
    <property type="entry name" value="Fcf2/DNTTIP2"/>
</dbReference>
<dbReference type="Pfam" id="PF08698">
    <property type="entry name" value="Fcf2"/>
    <property type="match status" value="1"/>
</dbReference>
<dbReference type="GO" id="GO:0003723">
    <property type="term" value="F:RNA binding"/>
    <property type="evidence" value="ECO:0007669"/>
    <property type="project" value="TreeGrafter"/>
</dbReference>
<feature type="compositionally biased region" description="Basic and acidic residues" evidence="3">
    <location>
        <begin position="146"/>
        <end position="156"/>
    </location>
</feature>
<organism evidence="5 6">
    <name type="scientific">Himantopus himantopus</name>
    <name type="common">Black-winged stilt</name>
    <name type="synonym">Charadrius himantopus</name>
    <dbReference type="NCBI Taxonomy" id="225398"/>
    <lineage>
        <taxon>Eukaryota</taxon>
        <taxon>Metazoa</taxon>
        <taxon>Chordata</taxon>
        <taxon>Craniata</taxon>
        <taxon>Vertebrata</taxon>
        <taxon>Euteleostomi</taxon>
        <taxon>Archelosauria</taxon>
        <taxon>Archosauria</taxon>
        <taxon>Dinosauria</taxon>
        <taxon>Saurischia</taxon>
        <taxon>Theropoda</taxon>
        <taxon>Coelurosauria</taxon>
        <taxon>Aves</taxon>
        <taxon>Neognathae</taxon>
        <taxon>Neoaves</taxon>
        <taxon>Charadriiformes</taxon>
        <taxon>Recurvirostridae</taxon>
        <taxon>Himantopus</taxon>
    </lineage>
</organism>
<feature type="region of interest" description="Disordered" evidence="3">
    <location>
        <begin position="66"/>
        <end position="256"/>
    </location>
</feature>
<proteinExistence type="predicted"/>
<accession>A0A7L1KZ21</accession>
<feature type="region of interest" description="Disordered" evidence="3">
    <location>
        <begin position="443"/>
        <end position="489"/>
    </location>
</feature>
<sequence>EPQADGDVSEAESNCSAVSGLCTPLFVRVTRRRQIVVPCQLDSPDKKRRDKTAFLNKLSRILDEDDVSEAESCSSAVSGIQMPDVTRTTRSRQSKKKLQPDTVHEAQSEGVSDAESCCLSSHMEPSLSTKRVTRSMQMKSQAENTKQPEKGNRVVSEDENLIEDTIKSEPVKISDSRPDAELVSDTEDASSVTEDNNERNSPKSKYAPQSAITTRSEDVKEDLSNNVIPSSPTKVKLSDTESPGKKAVKNARSVGVDDSEEACGQIQEQHSRILTRKGKLECVDLSLTDCMSPKKILESKEQITPNESKTIPECKRADAEADEQQSFTHADKLKKGEQASAVSSPQKDVAVAQRRSVGRCGMLEIDVGHGEDQTGEYAESVSHSSESGESENSDVADIDTVEENLCYKEADKRTPSLNKSLKDSSLHAEGLFVIDTEPGMSSSQKYYLDQVDQASDAESKHEGSEKDEESSDLEEAEEELIDEDEKDEDDDLLKNKIDVLHLSSSIDPGLNVKKLGGLYISFDAKKQKPTSSVIKQLKEKKKDQLLQNSIITPDFEKKECVPPFRESLHQLKKQRRAERAKTTGDGWFGMKAPEITSELKNDLKVLKMRASLDPKHFYKKNDRDGLPKYFQVGTVVDSPIDFYHSRIPKKQRKRTIVEELLADSEFRRYNKKKYQEIMSEKAAFAAGKRNRKKKKFHN</sequence>
<feature type="domain" description="Fcf2 pre-rRNA processing C-terminal" evidence="4">
    <location>
        <begin position="580"/>
        <end position="673"/>
    </location>
</feature>
<name>A0A7L1KZ21_HIMHI</name>
<evidence type="ECO:0000256" key="1">
    <source>
        <dbReference type="ARBA" id="ARBA00004604"/>
    </source>
</evidence>
<feature type="region of interest" description="Disordered" evidence="3">
    <location>
        <begin position="298"/>
        <end position="401"/>
    </location>
</feature>
<comment type="subcellular location">
    <subcellularLocation>
        <location evidence="1">Nucleus</location>
        <location evidence="1">Nucleolus</location>
    </subcellularLocation>
</comment>
<keyword evidence="6" id="KW-1185">Reference proteome</keyword>
<feature type="compositionally biased region" description="Basic and acidic residues" evidence="3">
    <location>
        <begin position="164"/>
        <end position="180"/>
    </location>
</feature>
<keyword evidence="2" id="KW-0539">Nucleus</keyword>
<evidence type="ECO:0000313" key="5">
    <source>
        <dbReference type="EMBL" id="NXN68117.1"/>
    </source>
</evidence>
<dbReference type="Proteomes" id="UP000571567">
    <property type="component" value="Unassembled WGS sequence"/>
</dbReference>
<evidence type="ECO:0000313" key="6">
    <source>
        <dbReference type="Proteomes" id="UP000571567"/>
    </source>
</evidence>
<dbReference type="EMBL" id="VXBK01004855">
    <property type="protein sequence ID" value="NXN68117.1"/>
    <property type="molecule type" value="Genomic_DNA"/>
</dbReference>